<dbReference type="AlphaFoldDB" id="A0A074MH67"/>
<evidence type="ECO:0000256" key="2">
    <source>
        <dbReference type="SAM" id="Phobius"/>
    </source>
</evidence>
<keyword evidence="2" id="KW-0812">Transmembrane</keyword>
<evidence type="ECO:0000313" key="3">
    <source>
        <dbReference type="EMBL" id="KEO92145.1"/>
    </source>
</evidence>
<feature type="region of interest" description="Disordered" evidence="1">
    <location>
        <begin position="68"/>
        <end position="118"/>
    </location>
</feature>
<feature type="compositionally biased region" description="Acidic residues" evidence="1">
    <location>
        <begin position="141"/>
        <end position="166"/>
    </location>
</feature>
<keyword evidence="4" id="KW-1185">Reference proteome</keyword>
<feature type="region of interest" description="Disordered" evidence="1">
    <location>
        <begin position="137"/>
        <end position="166"/>
    </location>
</feature>
<accession>A0A074MH67</accession>
<keyword evidence="2" id="KW-0472">Membrane</keyword>
<evidence type="ECO:0008006" key="5">
    <source>
        <dbReference type="Google" id="ProtNLM"/>
    </source>
</evidence>
<comment type="caution">
    <text evidence="3">The sequence shown here is derived from an EMBL/GenBank/DDBJ whole genome shotgun (WGS) entry which is preliminary data.</text>
</comment>
<keyword evidence="2" id="KW-1133">Transmembrane helix</keyword>
<dbReference type="Proteomes" id="UP000027647">
    <property type="component" value="Unassembled WGS sequence"/>
</dbReference>
<protein>
    <recommendedName>
        <fullName evidence="5">DUF1963 domain-containing protein</fullName>
    </recommendedName>
</protein>
<dbReference type="SUPFAM" id="SSF103032">
    <property type="entry name" value="Hypothetical protein YwqG"/>
    <property type="match status" value="2"/>
</dbReference>
<reference evidence="3 4" key="1">
    <citation type="submission" date="2014-04" db="EMBL/GenBank/DDBJ databases">
        <title>A comprehensive comparison of genomes of Erythrobacter spp. strains.</title>
        <authorList>
            <person name="Zheng Q."/>
        </authorList>
    </citation>
    <scope>NUCLEOTIDE SEQUENCE [LARGE SCALE GENOMIC DNA]</scope>
    <source>
        <strain evidence="3 4">DSM 6997</strain>
    </source>
</reference>
<dbReference type="Gene3D" id="2.30.320.10">
    <property type="entry name" value="YwqG-like"/>
    <property type="match status" value="2"/>
</dbReference>
<dbReference type="InterPro" id="IPR035948">
    <property type="entry name" value="YwqG-like_sf"/>
</dbReference>
<gene>
    <name evidence="3" type="ORF">EH31_05615</name>
</gene>
<feature type="transmembrane region" description="Helical" evidence="2">
    <location>
        <begin position="25"/>
        <end position="48"/>
    </location>
</feature>
<sequence length="609" mass="66529">MTGAIIFEEAAMRFDLLLAILSSGIYAPLALMAGGFIVAVGGLAAFLWRRKKAGAPVSDIDKAPGEALETEAEDEYASISVPAAAPEAPEGRRRRSLVSGAERETGTPAGELRTDEDADVEAPELNTLEDVAVFDAQTDASGEEPSDTVEAEWTEAEPEDLTEEPSETTQVALARANPIVFRQFMPQSPQEDGLSFYGGEPIGPSDFEWPRQEGTPLTFIMQWDCMQLASQDATGLLPKDGVLYCFLNLSWGEGDGNGHAFIHCTGPTDGWAPISPPDDAPAIFGSEGAWQVIGCTSEVDNADDYVPRIMPHFPFDPVAFDYPINEAAKEQGEHRFWSDGVQTAEALLAVEQRGKAEPSDIPDIETPHQPFARPFPAFPHDFGAIRVIAAKMIEVLSHLPEHKVERLFPDLSKDEREALFASWKDEAKEVYMLGTQRPIGHRVEQNIADDIWQWVEDRKAVIDLGFQQTVLASVELSLCVGSSALGSIPDEMIERAMSNHVLAREYMVDESFGPDKHGSQDDWLQLKEAGKLERVRAVMAPAPARIFGPPSYVQGYVEEMVDDHILLLELPGGGGPGHHFGEGVLQYMIAPEDLAAGRFDQVKSVISAY</sequence>
<organism evidence="3 4">
    <name type="scientific">Erythrobacter longus</name>
    <dbReference type="NCBI Taxonomy" id="1044"/>
    <lineage>
        <taxon>Bacteria</taxon>
        <taxon>Pseudomonadati</taxon>
        <taxon>Pseudomonadota</taxon>
        <taxon>Alphaproteobacteria</taxon>
        <taxon>Sphingomonadales</taxon>
        <taxon>Erythrobacteraceae</taxon>
        <taxon>Erythrobacter/Porphyrobacter group</taxon>
        <taxon>Erythrobacter</taxon>
    </lineage>
</organism>
<proteinExistence type="predicted"/>
<dbReference type="InterPro" id="IPR015315">
    <property type="entry name" value="DUF1963"/>
</dbReference>
<dbReference type="Pfam" id="PF09234">
    <property type="entry name" value="DUF1963"/>
    <property type="match status" value="1"/>
</dbReference>
<dbReference type="EMBL" id="JMIW01000001">
    <property type="protein sequence ID" value="KEO92145.1"/>
    <property type="molecule type" value="Genomic_DNA"/>
</dbReference>
<evidence type="ECO:0000256" key="1">
    <source>
        <dbReference type="SAM" id="MobiDB-lite"/>
    </source>
</evidence>
<name>A0A074MH67_ERYLO</name>
<evidence type="ECO:0000313" key="4">
    <source>
        <dbReference type="Proteomes" id="UP000027647"/>
    </source>
</evidence>